<dbReference type="PROSITE" id="PS51257">
    <property type="entry name" value="PROKAR_LIPOPROTEIN"/>
    <property type="match status" value="1"/>
</dbReference>
<feature type="signal peptide" evidence="1">
    <location>
        <begin position="1"/>
        <end position="21"/>
    </location>
</feature>
<dbReference type="AlphaFoldDB" id="A0A3M7LA60"/>
<feature type="chain" id="PRO_5018106502" description="DUF4595 domain-containing protein" evidence="1">
    <location>
        <begin position="22"/>
        <end position="257"/>
    </location>
</feature>
<keyword evidence="1" id="KW-0732">Signal</keyword>
<organism evidence="2 3">
    <name type="scientific">Chryseobacterium nematophagum</name>
    <dbReference type="NCBI Taxonomy" id="2305228"/>
    <lineage>
        <taxon>Bacteria</taxon>
        <taxon>Pseudomonadati</taxon>
        <taxon>Bacteroidota</taxon>
        <taxon>Flavobacteriia</taxon>
        <taxon>Flavobacteriales</taxon>
        <taxon>Weeksellaceae</taxon>
        <taxon>Chryseobacterium group</taxon>
        <taxon>Chryseobacterium</taxon>
    </lineage>
</organism>
<evidence type="ECO:0000313" key="2">
    <source>
        <dbReference type="EMBL" id="RMZ58880.1"/>
    </source>
</evidence>
<comment type="caution">
    <text evidence="2">The sequence shown here is derived from an EMBL/GenBank/DDBJ whole genome shotgun (WGS) entry which is preliminary data.</text>
</comment>
<dbReference type="EMBL" id="QWIV01000014">
    <property type="protein sequence ID" value="RMZ58880.1"/>
    <property type="molecule type" value="Genomic_DNA"/>
</dbReference>
<keyword evidence="3" id="KW-1185">Reference proteome</keyword>
<evidence type="ECO:0000313" key="3">
    <source>
        <dbReference type="Proteomes" id="UP000267524"/>
    </source>
</evidence>
<gene>
    <name evidence="2" type="ORF">D1632_15005</name>
</gene>
<evidence type="ECO:0000256" key="1">
    <source>
        <dbReference type="SAM" id="SignalP"/>
    </source>
</evidence>
<protein>
    <recommendedName>
        <fullName evidence="4">DUF4595 domain-containing protein</fullName>
    </recommendedName>
</protein>
<dbReference type="Proteomes" id="UP000267524">
    <property type="component" value="Unassembled WGS sequence"/>
</dbReference>
<evidence type="ECO:0008006" key="4">
    <source>
        <dbReference type="Google" id="ProtNLM"/>
    </source>
</evidence>
<name>A0A3M7LA60_9FLAO</name>
<reference evidence="2 3" key="1">
    <citation type="submission" date="2018-08" db="EMBL/GenBank/DDBJ databases">
        <title>Chryseobacterium nematophagum: a novel matrix digesting pathogen of nematodes.</title>
        <authorList>
            <person name="Page A."/>
            <person name="Roberts M."/>
            <person name="Felix M.-A."/>
            <person name="Weir W."/>
        </authorList>
    </citation>
    <scope>NUCLEOTIDE SEQUENCE [LARGE SCALE GENOMIC DNA]</scope>
    <source>
        <strain evidence="2 3">JUb275</strain>
    </source>
</reference>
<proteinExistence type="predicted"/>
<sequence length="257" mass="28511">MKNLFLGFIALAIAVSCNSSNDDIATPTRPVVVDNSPILPNKVFVQGTGIDPYNLTYSYVGTKLKEIVRHDGVKFSYTYSGNNIIKEQSTFNGAVITIKEFSYTSSGMITSVKVTNNLVSPAVVYTQNIEIVDNSHIRYDEYDPQDGTVVYKVDAYFDNLGNRIKSVYNNSLTEASSFDLKMNPFNNITGYKALNMTQLNIGGMIGDGLAGSNNILKRGSNFTCTNSYYTSDKYPYATQSNNNGKSITTKYYYNRVE</sequence>
<accession>A0A3M7LA60</accession>
<dbReference type="RefSeq" id="WP_122548027.1">
    <property type="nucleotide sequence ID" value="NZ_QWIV01000014.1"/>
</dbReference>